<name>A0A7S0MAL5_9CRYP</name>
<organism evidence="2">
    <name type="scientific">Cryptomonas curvata</name>
    <dbReference type="NCBI Taxonomy" id="233186"/>
    <lineage>
        <taxon>Eukaryota</taxon>
        <taxon>Cryptophyceae</taxon>
        <taxon>Cryptomonadales</taxon>
        <taxon>Cryptomonadaceae</taxon>
        <taxon>Cryptomonas</taxon>
    </lineage>
</organism>
<sequence>MADDGSKKHPIRSTKIHGLHRGARNSSFSRISIEETSVGMMELENAVDQVCYIELLSDFLNYMIRENDCRLDVDVSDCCFQGTRAGFDATYYLKRISTHCASSPYCMIAALIYLERLSQRRSSLRLTSKTIQRLLLVAVMTATKYLEDICCLNTRWAATGELTLHEINALELEFLFVIEFELSVQPEEYARCVATLRAFAASQRIASAAGGGAARRAETETEALLRKRRDGRCRAAEGASTQAAASDSSQEEDGRETAVQLPCDGDDDAEFCLAFSPVPRGPVTPRAFRQLLG</sequence>
<feature type="region of interest" description="Disordered" evidence="1">
    <location>
        <begin position="236"/>
        <end position="263"/>
    </location>
</feature>
<proteinExistence type="predicted"/>
<dbReference type="InterPro" id="IPR036915">
    <property type="entry name" value="Cyclin-like_sf"/>
</dbReference>
<dbReference type="PANTHER" id="PTHR15615:SF108">
    <property type="entry name" value="PROTEIN CNPPD1"/>
    <property type="match status" value="1"/>
</dbReference>
<dbReference type="CDD" id="cd20558">
    <property type="entry name" value="CYCLIN_ScPCL7-like"/>
    <property type="match status" value="1"/>
</dbReference>
<reference evidence="2" key="1">
    <citation type="submission" date="2021-01" db="EMBL/GenBank/DDBJ databases">
        <authorList>
            <person name="Corre E."/>
            <person name="Pelletier E."/>
            <person name="Niang G."/>
            <person name="Scheremetjew M."/>
            <person name="Finn R."/>
            <person name="Kale V."/>
            <person name="Holt S."/>
            <person name="Cochrane G."/>
            <person name="Meng A."/>
            <person name="Brown T."/>
            <person name="Cohen L."/>
        </authorList>
    </citation>
    <scope>NUCLEOTIDE SEQUENCE</scope>
    <source>
        <strain evidence="2">CCAP979/52</strain>
    </source>
</reference>
<dbReference type="Gene3D" id="1.10.472.10">
    <property type="entry name" value="Cyclin-like"/>
    <property type="match status" value="1"/>
</dbReference>
<evidence type="ECO:0008006" key="3">
    <source>
        <dbReference type="Google" id="ProtNLM"/>
    </source>
</evidence>
<dbReference type="Pfam" id="PF08613">
    <property type="entry name" value="Cyclin"/>
    <property type="match status" value="1"/>
</dbReference>
<evidence type="ECO:0000256" key="1">
    <source>
        <dbReference type="SAM" id="MobiDB-lite"/>
    </source>
</evidence>
<gene>
    <name evidence="2" type="ORF">CCUR1050_LOCUS11260</name>
</gene>
<dbReference type="GO" id="GO:0019901">
    <property type="term" value="F:protein kinase binding"/>
    <property type="evidence" value="ECO:0007669"/>
    <property type="project" value="InterPro"/>
</dbReference>
<dbReference type="AlphaFoldDB" id="A0A7S0MAL5"/>
<dbReference type="SUPFAM" id="SSF47954">
    <property type="entry name" value="Cyclin-like"/>
    <property type="match status" value="1"/>
</dbReference>
<protein>
    <recommendedName>
        <fullName evidence="3">Cyclin</fullName>
    </recommendedName>
</protein>
<feature type="compositionally biased region" description="Low complexity" evidence="1">
    <location>
        <begin position="236"/>
        <end position="248"/>
    </location>
</feature>
<dbReference type="PANTHER" id="PTHR15615">
    <property type="match status" value="1"/>
</dbReference>
<accession>A0A7S0MAL5</accession>
<dbReference type="EMBL" id="HBEZ01020325">
    <property type="protein sequence ID" value="CAD8633579.1"/>
    <property type="molecule type" value="Transcribed_RNA"/>
</dbReference>
<dbReference type="InterPro" id="IPR013922">
    <property type="entry name" value="Cyclin_PHO80-like"/>
</dbReference>
<evidence type="ECO:0000313" key="2">
    <source>
        <dbReference type="EMBL" id="CAD8633579.1"/>
    </source>
</evidence>